<organism evidence="2 3">
    <name type="scientific">Lithohypha guttulata</name>
    <dbReference type="NCBI Taxonomy" id="1690604"/>
    <lineage>
        <taxon>Eukaryota</taxon>
        <taxon>Fungi</taxon>
        <taxon>Dikarya</taxon>
        <taxon>Ascomycota</taxon>
        <taxon>Pezizomycotina</taxon>
        <taxon>Eurotiomycetes</taxon>
        <taxon>Chaetothyriomycetidae</taxon>
        <taxon>Chaetothyriales</taxon>
        <taxon>Trichomeriaceae</taxon>
        <taxon>Lithohypha</taxon>
    </lineage>
</organism>
<protein>
    <submittedName>
        <fullName evidence="2">Uncharacterized protein</fullName>
    </submittedName>
</protein>
<accession>A0AAN7QPJ1</accession>
<reference evidence="2 3" key="1">
    <citation type="submission" date="2023-08" db="EMBL/GenBank/DDBJ databases">
        <title>Black Yeasts Isolated from many extreme environments.</title>
        <authorList>
            <person name="Coleine C."/>
            <person name="Stajich J.E."/>
            <person name="Selbmann L."/>
        </authorList>
    </citation>
    <scope>NUCLEOTIDE SEQUENCE [LARGE SCALE GENOMIC DNA]</scope>
    <source>
        <strain evidence="2 3">CCFEE 5910</strain>
    </source>
</reference>
<feature type="coiled-coil region" evidence="1">
    <location>
        <begin position="82"/>
        <end position="112"/>
    </location>
</feature>
<evidence type="ECO:0000313" key="3">
    <source>
        <dbReference type="Proteomes" id="UP001309876"/>
    </source>
</evidence>
<keyword evidence="1" id="KW-0175">Coiled coil</keyword>
<sequence length="232" mass="25653">MDATTRYFDGEWQEAERLAYSARDGEALNVCWRLRLQPALSIYLRARVNLLIATLLMNKSCLKFAKECIDLLKLMKEEFHVSDEQKEHLKDLEDAAQAIVNEEEKLAEEDNTIPAIVLDPQTGMLSDIDQPLTSPTKGIANKLELVSFADTDPAHEDVELQPDLDSIMYGEPVSSTSDGLKIEGFLRDKSTRDANVSVPAQTGTTGAMEVETTGIDARLTPIASSPLQRSGK</sequence>
<gene>
    <name evidence="2" type="ORF">LTR05_008726</name>
</gene>
<dbReference type="Proteomes" id="UP001309876">
    <property type="component" value="Unassembled WGS sequence"/>
</dbReference>
<evidence type="ECO:0000256" key="1">
    <source>
        <dbReference type="SAM" id="Coils"/>
    </source>
</evidence>
<name>A0AAN7QPJ1_9EURO</name>
<evidence type="ECO:0000313" key="2">
    <source>
        <dbReference type="EMBL" id="KAK5080277.1"/>
    </source>
</evidence>
<dbReference type="AlphaFoldDB" id="A0AAN7QPJ1"/>
<dbReference type="EMBL" id="JAVRRJ010000017">
    <property type="protein sequence ID" value="KAK5080277.1"/>
    <property type="molecule type" value="Genomic_DNA"/>
</dbReference>
<keyword evidence="3" id="KW-1185">Reference proteome</keyword>
<comment type="caution">
    <text evidence="2">The sequence shown here is derived from an EMBL/GenBank/DDBJ whole genome shotgun (WGS) entry which is preliminary data.</text>
</comment>
<proteinExistence type="predicted"/>